<feature type="signal peptide" evidence="8">
    <location>
        <begin position="1"/>
        <end position="16"/>
    </location>
</feature>
<accession>A0AA39WFZ6</accession>
<proteinExistence type="inferred from homology"/>
<evidence type="ECO:0000256" key="2">
    <source>
        <dbReference type="ARBA" id="ARBA00022645"/>
    </source>
</evidence>
<feature type="compositionally biased region" description="Polar residues" evidence="7">
    <location>
        <begin position="614"/>
        <end position="630"/>
    </location>
</feature>
<evidence type="ECO:0000256" key="1">
    <source>
        <dbReference type="ARBA" id="ARBA00009431"/>
    </source>
</evidence>
<dbReference type="PANTHER" id="PTHR11802">
    <property type="entry name" value="SERINE PROTEASE FAMILY S10 SERINE CARBOXYPEPTIDASE"/>
    <property type="match status" value="1"/>
</dbReference>
<comment type="caution">
    <text evidence="9">The sequence shown here is derived from an EMBL/GenBank/DDBJ whole genome shotgun (WGS) entry which is preliminary data.</text>
</comment>
<sequence length="652" mass="69689">MKHSLFLSAGIGLAAANPNFVATPNPKDKTVFDSKNYPGASISYKQTHICETTPGVKAYSGYVNLPSQLLADVPASYNASLFFWYFEARKDPANAPLSIYVGGGPGSSAFDDSSGFPCVVLPDSNSNVLNPWSWNNDVNMLYIDQPVSTGFSYTSIVNGVMDFLNPAAGFKPVEDVATFKQTNLTTVGATVSVPDPTAAVLTTMQAARTMWHFAQVWFQEFPEYKTSNKEVSIWTVSYGGYFAPSIFSHFQRQNDRIANGTLNDPKAKPIELGTIGIQNGCIDALANIAGYPEFAYNNTYGIEAITKDVYEAAKNNITKPGGCADLIAACRSAGEVGDPLEAGLNMTVNAICAGATEFCFGVVQGAYTAYSNRNPFDIAYTMPATFPAHYMSAFYNQPWVQEALGVPVNFTISSDLIVNLFFGVTGDPLRRTLSDLEFLLQRGHNVALVYGDRDYRCNWIAAENVSLVMNHPGSARFREAGYAPIRTNGSYNGGLVRQHGNLSFSRVFQAGHHVAAYQPETVYRIFKRAMFRKDVATGDVDATEGYSTSGPLSPFGSKNTPPESPPPVCLVTEALLSCTPNQIEALQAGTAVVEGAVVVSPAPVTGTGGGGSGDTAQPSPTPSSESKAGTTRNLLSTSVLAACVAALAFVVF</sequence>
<dbReference type="GO" id="GO:0006508">
    <property type="term" value="P:proteolysis"/>
    <property type="evidence" value="ECO:0007669"/>
    <property type="project" value="UniProtKB-KW"/>
</dbReference>
<protein>
    <submittedName>
        <fullName evidence="9">Alpha/Beta hydrolase protein</fullName>
    </submittedName>
</protein>
<evidence type="ECO:0000313" key="10">
    <source>
        <dbReference type="Proteomes" id="UP001175000"/>
    </source>
</evidence>
<dbReference type="AlphaFoldDB" id="A0AA39WFZ6"/>
<dbReference type="Pfam" id="PF00450">
    <property type="entry name" value="Peptidase_S10"/>
    <property type="match status" value="1"/>
</dbReference>
<dbReference type="InterPro" id="IPR001563">
    <property type="entry name" value="Peptidase_S10"/>
</dbReference>
<keyword evidence="10" id="KW-1185">Reference proteome</keyword>
<evidence type="ECO:0000313" key="9">
    <source>
        <dbReference type="EMBL" id="KAK0614703.1"/>
    </source>
</evidence>
<keyword evidence="3" id="KW-0645">Protease</keyword>
<dbReference type="EMBL" id="JAULSU010000006">
    <property type="protein sequence ID" value="KAK0614703.1"/>
    <property type="molecule type" value="Genomic_DNA"/>
</dbReference>
<keyword evidence="5 9" id="KW-0378">Hydrolase</keyword>
<dbReference type="GO" id="GO:0000324">
    <property type="term" value="C:fungal-type vacuole"/>
    <property type="evidence" value="ECO:0007669"/>
    <property type="project" value="TreeGrafter"/>
</dbReference>
<name>A0AA39WFZ6_9PEZI</name>
<dbReference type="Gene3D" id="3.40.50.1820">
    <property type="entry name" value="alpha/beta hydrolase"/>
    <property type="match status" value="1"/>
</dbReference>
<evidence type="ECO:0000256" key="7">
    <source>
        <dbReference type="SAM" id="MobiDB-lite"/>
    </source>
</evidence>
<evidence type="ECO:0000256" key="3">
    <source>
        <dbReference type="ARBA" id="ARBA00022670"/>
    </source>
</evidence>
<keyword evidence="6" id="KW-0325">Glycoprotein</keyword>
<evidence type="ECO:0000256" key="4">
    <source>
        <dbReference type="ARBA" id="ARBA00022729"/>
    </source>
</evidence>
<dbReference type="InterPro" id="IPR029058">
    <property type="entry name" value="AB_hydrolase_fold"/>
</dbReference>
<dbReference type="Proteomes" id="UP001175000">
    <property type="component" value="Unassembled WGS sequence"/>
</dbReference>
<dbReference type="GO" id="GO:0004185">
    <property type="term" value="F:serine-type carboxypeptidase activity"/>
    <property type="evidence" value="ECO:0007669"/>
    <property type="project" value="InterPro"/>
</dbReference>
<evidence type="ECO:0000256" key="8">
    <source>
        <dbReference type="SAM" id="SignalP"/>
    </source>
</evidence>
<feature type="region of interest" description="Disordered" evidence="7">
    <location>
        <begin position="542"/>
        <end position="565"/>
    </location>
</feature>
<dbReference type="PANTHER" id="PTHR11802:SF189">
    <property type="entry name" value="CARBOXYPEPTIDASE"/>
    <property type="match status" value="1"/>
</dbReference>
<organism evidence="9 10">
    <name type="scientific">Immersiella caudata</name>
    <dbReference type="NCBI Taxonomy" id="314043"/>
    <lineage>
        <taxon>Eukaryota</taxon>
        <taxon>Fungi</taxon>
        <taxon>Dikarya</taxon>
        <taxon>Ascomycota</taxon>
        <taxon>Pezizomycotina</taxon>
        <taxon>Sordariomycetes</taxon>
        <taxon>Sordariomycetidae</taxon>
        <taxon>Sordariales</taxon>
        <taxon>Lasiosphaeriaceae</taxon>
        <taxon>Immersiella</taxon>
    </lineage>
</organism>
<evidence type="ECO:0000256" key="5">
    <source>
        <dbReference type="ARBA" id="ARBA00022801"/>
    </source>
</evidence>
<gene>
    <name evidence="9" type="ORF">B0T14DRAFT_436248</name>
</gene>
<feature type="compositionally biased region" description="Polar residues" evidence="7">
    <location>
        <begin position="545"/>
        <end position="561"/>
    </location>
</feature>
<dbReference type="SUPFAM" id="SSF53474">
    <property type="entry name" value="alpha/beta-Hydrolases"/>
    <property type="match status" value="1"/>
</dbReference>
<dbReference type="PRINTS" id="PR00724">
    <property type="entry name" value="CRBOXYPTASEC"/>
</dbReference>
<comment type="similarity">
    <text evidence="1">Belongs to the peptidase S10 family.</text>
</comment>
<evidence type="ECO:0000256" key="6">
    <source>
        <dbReference type="ARBA" id="ARBA00023180"/>
    </source>
</evidence>
<keyword evidence="2" id="KW-0121">Carboxypeptidase</keyword>
<keyword evidence="4 8" id="KW-0732">Signal</keyword>
<reference evidence="9" key="1">
    <citation type="submission" date="2023-06" db="EMBL/GenBank/DDBJ databases">
        <title>Genome-scale phylogeny and comparative genomics of the fungal order Sordariales.</title>
        <authorList>
            <consortium name="Lawrence Berkeley National Laboratory"/>
            <person name="Hensen N."/>
            <person name="Bonometti L."/>
            <person name="Westerberg I."/>
            <person name="Brannstrom I.O."/>
            <person name="Guillou S."/>
            <person name="Cros-Aarteil S."/>
            <person name="Calhoun S."/>
            <person name="Haridas S."/>
            <person name="Kuo A."/>
            <person name="Mondo S."/>
            <person name="Pangilinan J."/>
            <person name="Riley R."/>
            <person name="Labutti K."/>
            <person name="Andreopoulos B."/>
            <person name="Lipzen A."/>
            <person name="Chen C."/>
            <person name="Yanf M."/>
            <person name="Daum C."/>
            <person name="Ng V."/>
            <person name="Clum A."/>
            <person name="Steindorff A."/>
            <person name="Ohm R."/>
            <person name="Martin F."/>
            <person name="Silar P."/>
            <person name="Natvig D."/>
            <person name="Lalanne C."/>
            <person name="Gautier V."/>
            <person name="Ament-Velasquez S.L."/>
            <person name="Kruys A."/>
            <person name="Hutchinson M.I."/>
            <person name="Powell A.J."/>
            <person name="Barry K."/>
            <person name="Miller A.N."/>
            <person name="Grigoriev I.V."/>
            <person name="Debuchy R."/>
            <person name="Gladieux P."/>
            <person name="Thoren M.H."/>
            <person name="Johannesson H."/>
        </authorList>
    </citation>
    <scope>NUCLEOTIDE SEQUENCE</scope>
    <source>
        <strain evidence="9">CBS 606.72</strain>
    </source>
</reference>
<feature type="chain" id="PRO_5041390291" evidence="8">
    <location>
        <begin position="17"/>
        <end position="652"/>
    </location>
</feature>
<feature type="region of interest" description="Disordered" evidence="7">
    <location>
        <begin position="603"/>
        <end position="630"/>
    </location>
</feature>